<dbReference type="GO" id="GO:0016491">
    <property type="term" value="F:oxidoreductase activity"/>
    <property type="evidence" value="ECO:0007669"/>
    <property type="project" value="InterPro"/>
</dbReference>
<dbReference type="PROSITE" id="PS51352">
    <property type="entry name" value="THIOREDOXIN_2"/>
    <property type="match status" value="1"/>
</dbReference>
<gene>
    <name evidence="2" type="ORF">FEM55_02590</name>
</gene>
<dbReference type="InterPro" id="IPR013766">
    <property type="entry name" value="Thioredoxin_domain"/>
</dbReference>
<dbReference type="AlphaFoldDB" id="A0A5R9KIM2"/>
<sequence>MYRIILLSAWLMFLFVLASTLFWYNDWVYRMPTPVPAYYKSVSTGTKIDLSTQVNAPKGKPLFIHFYNPACPCSRFNKNHFQSLVHTYGKSIHFVVVVLSDEQYTRQYIQEKIGLNIPVLFDRSIAARCGVYSTPQAALIDTNQQLYYRGNYNASGYCSDKKTAYAKMAIDSLMQSRAILKWDQLALKAYGCTIPVCYK</sequence>
<dbReference type="OrthoDB" id="8897581at2"/>
<dbReference type="Pfam" id="PF20029">
    <property type="entry name" value="DUF6436"/>
    <property type="match status" value="1"/>
</dbReference>
<name>A0A5R9KIM2_9BACT</name>
<dbReference type="GO" id="GO:0016209">
    <property type="term" value="F:antioxidant activity"/>
    <property type="evidence" value="ECO:0007669"/>
    <property type="project" value="InterPro"/>
</dbReference>
<dbReference type="SUPFAM" id="SSF52833">
    <property type="entry name" value="Thioredoxin-like"/>
    <property type="match status" value="1"/>
</dbReference>
<accession>A0A5R9KIM2</accession>
<dbReference type="Proteomes" id="UP000309788">
    <property type="component" value="Unassembled WGS sequence"/>
</dbReference>
<proteinExistence type="predicted"/>
<comment type="caution">
    <text evidence="2">The sequence shown here is derived from an EMBL/GenBank/DDBJ whole genome shotgun (WGS) entry which is preliminary data.</text>
</comment>
<protein>
    <submittedName>
        <fullName evidence="2">Redoxin domain-containing protein</fullName>
    </submittedName>
</protein>
<organism evidence="2 3">
    <name type="scientific">Dyadobacter sediminis</name>
    <dbReference type="NCBI Taxonomy" id="1493691"/>
    <lineage>
        <taxon>Bacteria</taxon>
        <taxon>Pseudomonadati</taxon>
        <taxon>Bacteroidota</taxon>
        <taxon>Cytophagia</taxon>
        <taxon>Cytophagales</taxon>
        <taxon>Spirosomataceae</taxon>
        <taxon>Dyadobacter</taxon>
    </lineage>
</organism>
<dbReference type="EMBL" id="VCEI01000011">
    <property type="protein sequence ID" value="TLU96055.1"/>
    <property type="molecule type" value="Genomic_DNA"/>
</dbReference>
<keyword evidence="3" id="KW-1185">Reference proteome</keyword>
<feature type="domain" description="Thioredoxin" evidence="1">
    <location>
        <begin position="29"/>
        <end position="175"/>
    </location>
</feature>
<evidence type="ECO:0000259" key="1">
    <source>
        <dbReference type="PROSITE" id="PS51352"/>
    </source>
</evidence>
<reference evidence="2 3" key="1">
    <citation type="submission" date="2019-05" db="EMBL/GenBank/DDBJ databases">
        <authorList>
            <person name="Qu J.-H."/>
        </authorList>
    </citation>
    <scope>NUCLEOTIDE SEQUENCE [LARGE SCALE GENOMIC DNA]</scope>
    <source>
        <strain evidence="2 3">Z12</strain>
    </source>
</reference>
<dbReference type="InterPro" id="IPR036249">
    <property type="entry name" value="Thioredoxin-like_sf"/>
</dbReference>
<dbReference type="InterPro" id="IPR045494">
    <property type="entry name" value="DUF6436"/>
</dbReference>
<evidence type="ECO:0000313" key="3">
    <source>
        <dbReference type="Proteomes" id="UP000309788"/>
    </source>
</evidence>
<evidence type="ECO:0000313" key="2">
    <source>
        <dbReference type="EMBL" id="TLU96055.1"/>
    </source>
</evidence>
<dbReference type="RefSeq" id="WP_138279750.1">
    <property type="nucleotide sequence ID" value="NZ_BMGE01000001.1"/>
</dbReference>
<dbReference type="Gene3D" id="3.40.30.10">
    <property type="entry name" value="Glutaredoxin"/>
    <property type="match status" value="1"/>
</dbReference>